<dbReference type="Proteomes" id="UP000460435">
    <property type="component" value="Unassembled WGS sequence"/>
</dbReference>
<proteinExistence type="predicted"/>
<keyword evidence="3" id="KW-1185">Reference proteome</keyword>
<organism evidence="2 3">
    <name type="scientific">Phytoactinopolyspora mesophila</name>
    <dbReference type="NCBI Taxonomy" id="2650750"/>
    <lineage>
        <taxon>Bacteria</taxon>
        <taxon>Bacillati</taxon>
        <taxon>Actinomycetota</taxon>
        <taxon>Actinomycetes</taxon>
        <taxon>Jiangellales</taxon>
        <taxon>Jiangellaceae</taxon>
        <taxon>Phytoactinopolyspora</taxon>
    </lineage>
</organism>
<feature type="signal peptide" evidence="1">
    <location>
        <begin position="1"/>
        <end position="22"/>
    </location>
</feature>
<dbReference type="AlphaFoldDB" id="A0A7K3LZJ9"/>
<dbReference type="RefSeq" id="WP_162448752.1">
    <property type="nucleotide sequence ID" value="NZ_WLZY01000001.1"/>
</dbReference>
<comment type="caution">
    <text evidence="2">The sequence shown here is derived from an EMBL/GenBank/DDBJ whole genome shotgun (WGS) entry which is preliminary data.</text>
</comment>
<accession>A0A7K3LZJ9</accession>
<reference evidence="2 3" key="1">
    <citation type="submission" date="2019-11" db="EMBL/GenBank/DDBJ databases">
        <authorList>
            <person name="Li X.-J."/>
            <person name="Feng X.-M."/>
        </authorList>
    </citation>
    <scope>NUCLEOTIDE SEQUENCE [LARGE SCALE GENOMIC DNA]</scope>
    <source>
        <strain evidence="2 3">XMNu-373</strain>
    </source>
</reference>
<gene>
    <name evidence="2" type="ORF">F7O44_03435</name>
</gene>
<evidence type="ECO:0000313" key="2">
    <source>
        <dbReference type="EMBL" id="NDL56122.1"/>
    </source>
</evidence>
<dbReference type="PROSITE" id="PS51257">
    <property type="entry name" value="PROKAR_LIPOPROTEIN"/>
    <property type="match status" value="1"/>
</dbReference>
<keyword evidence="1" id="KW-0732">Signal</keyword>
<name>A0A7K3LZJ9_9ACTN</name>
<dbReference type="EMBL" id="WLZY01000001">
    <property type="protein sequence ID" value="NDL56122.1"/>
    <property type="molecule type" value="Genomic_DNA"/>
</dbReference>
<protein>
    <submittedName>
        <fullName evidence="2">Uncharacterized protein</fullName>
    </submittedName>
</protein>
<evidence type="ECO:0000256" key="1">
    <source>
        <dbReference type="SAM" id="SignalP"/>
    </source>
</evidence>
<sequence>MPWRTVVLASVALSLGATTACAGSSDDEPESDGEANETVFVPEGEELAAGSVIDTEGLVADWEFQFDLADGTDPADDGVVLSEKPDHFRLIEDTAGDLQLIWSELHCKVRPTVVIEGDGATITSFTIDAGLIVLPDTALSAGCDSREARHALTLTTDAAVSDHVEIDMTTR</sequence>
<feature type="chain" id="PRO_5029532211" evidence="1">
    <location>
        <begin position="23"/>
        <end position="171"/>
    </location>
</feature>
<evidence type="ECO:0000313" key="3">
    <source>
        <dbReference type="Proteomes" id="UP000460435"/>
    </source>
</evidence>